<comment type="similarity">
    <text evidence="6">Belongs to the class I-like SAM-binding methyltransferase superfamily. Cation-dependent O-methyltransferase family.</text>
</comment>
<keyword evidence="2 7" id="KW-0489">Methyltransferase</keyword>
<reference evidence="7 8" key="1">
    <citation type="submission" date="2020-01" db="EMBL/GenBank/DDBJ databases">
        <title>Aspergillus terreus IFO 6365 whole genome shotgun sequence.</title>
        <authorList>
            <person name="Kanamasa S."/>
            <person name="Takahashi H."/>
        </authorList>
    </citation>
    <scope>NUCLEOTIDE SEQUENCE [LARGE SCALE GENOMIC DNA]</scope>
    <source>
        <strain evidence="7 8">IFO 6365</strain>
    </source>
</reference>
<dbReference type="InterPro" id="IPR029063">
    <property type="entry name" value="SAM-dependent_MTases_sf"/>
</dbReference>
<gene>
    <name evidence="7" type="ORF">ATEIFO6365_0009048700</name>
</gene>
<evidence type="ECO:0000313" key="8">
    <source>
        <dbReference type="Proteomes" id="UP000452235"/>
    </source>
</evidence>
<evidence type="ECO:0000256" key="6">
    <source>
        <dbReference type="ARBA" id="ARBA00023453"/>
    </source>
</evidence>
<evidence type="ECO:0000256" key="5">
    <source>
        <dbReference type="ARBA" id="ARBA00022939"/>
    </source>
</evidence>
<dbReference type="SUPFAM" id="SSF53335">
    <property type="entry name" value="S-adenosyl-L-methionine-dependent methyltransferases"/>
    <property type="match status" value="1"/>
</dbReference>
<evidence type="ECO:0000256" key="3">
    <source>
        <dbReference type="ARBA" id="ARBA00022679"/>
    </source>
</evidence>
<dbReference type="PANTHER" id="PTHR43836:SF2">
    <property type="entry name" value="CATECHOL O-METHYLTRANSFERASE 1-RELATED"/>
    <property type="match status" value="1"/>
</dbReference>
<keyword evidence="3 7" id="KW-0808">Transferase</keyword>
<sequence>MSMEAIIEQKALALRDHILSDPTPYTNNPGALIDAIDSFAQSHAMMTFRKSKLTLARQQLAQMTPAPTTLLEFGTYVGASAIAWGAMLRELNPSSAASCRVYTFELSAVTAGVARDLIRLAGLENMVHVVEGPAAASVEKLHAEGAVGKGGVDVVFFDHWEEFYVPDLRVCEDLGLFRVGALAIADNTDLPGAPAYLEYVRAGGRPGGEVRWETRSLEADVEAGWPKIVEVSTVVEVKA</sequence>
<dbReference type="EC" id="2.1.1.6" evidence="1"/>
<keyword evidence="4" id="KW-0949">S-adenosyl-L-methionine</keyword>
<keyword evidence="5" id="KW-0128">Catecholamine metabolism</keyword>
<accession>A0A5M3ZCH8</accession>
<dbReference type="Proteomes" id="UP000452235">
    <property type="component" value="Unassembled WGS sequence"/>
</dbReference>
<organism evidence="7 8">
    <name type="scientific">Aspergillus terreus</name>
    <dbReference type="NCBI Taxonomy" id="33178"/>
    <lineage>
        <taxon>Eukaryota</taxon>
        <taxon>Fungi</taxon>
        <taxon>Dikarya</taxon>
        <taxon>Ascomycota</taxon>
        <taxon>Pezizomycotina</taxon>
        <taxon>Eurotiomycetes</taxon>
        <taxon>Eurotiomycetidae</taxon>
        <taxon>Eurotiales</taxon>
        <taxon>Aspergillaceae</taxon>
        <taxon>Aspergillus</taxon>
        <taxon>Aspergillus subgen. Circumdati</taxon>
    </lineage>
</organism>
<dbReference type="GO" id="GO:0006584">
    <property type="term" value="P:catecholamine metabolic process"/>
    <property type="evidence" value="ECO:0007669"/>
    <property type="project" value="UniProtKB-KW"/>
</dbReference>
<evidence type="ECO:0000313" key="7">
    <source>
        <dbReference type="EMBL" id="GFF19124.1"/>
    </source>
</evidence>
<name>A0A5M3ZCH8_ASPTE</name>
<proteinExistence type="inferred from homology"/>
<dbReference type="GO" id="GO:0032259">
    <property type="term" value="P:methylation"/>
    <property type="evidence" value="ECO:0007669"/>
    <property type="project" value="UniProtKB-KW"/>
</dbReference>
<dbReference type="VEuPathDB" id="FungiDB:ATEG_07862"/>
<dbReference type="Gene3D" id="3.40.50.150">
    <property type="entry name" value="Vaccinia Virus protein VP39"/>
    <property type="match status" value="1"/>
</dbReference>
<comment type="caution">
    <text evidence="7">The sequence shown here is derived from an EMBL/GenBank/DDBJ whole genome shotgun (WGS) entry which is preliminary data.</text>
</comment>
<dbReference type="EMBL" id="BLJY01000009">
    <property type="protein sequence ID" value="GFF19124.1"/>
    <property type="molecule type" value="Genomic_DNA"/>
</dbReference>
<dbReference type="Pfam" id="PF13578">
    <property type="entry name" value="Methyltransf_24"/>
    <property type="match status" value="1"/>
</dbReference>
<dbReference type="OrthoDB" id="186626at2759"/>
<dbReference type="GO" id="GO:0008171">
    <property type="term" value="F:O-methyltransferase activity"/>
    <property type="evidence" value="ECO:0007669"/>
    <property type="project" value="InterPro"/>
</dbReference>
<dbReference type="InterPro" id="IPR002935">
    <property type="entry name" value="SAM_O-MeTrfase"/>
</dbReference>
<dbReference type="AlphaFoldDB" id="A0A5M3ZCH8"/>
<dbReference type="PROSITE" id="PS51682">
    <property type="entry name" value="SAM_OMT_I"/>
    <property type="match status" value="1"/>
</dbReference>
<protein>
    <recommendedName>
        <fullName evidence="1">catechol O-methyltransferase</fullName>
        <ecNumber evidence="1">2.1.1.6</ecNumber>
    </recommendedName>
</protein>
<evidence type="ECO:0000256" key="4">
    <source>
        <dbReference type="ARBA" id="ARBA00022691"/>
    </source>
</evidence>
<evidence type="ECO:0000256" key="1">
    <source>
        <dbReference type="ARBA" id="ARBA00012880"/>
    </source>
</evidence>
<keyword evidence="8" id="KW-1185">Reference proteome</keyword>
<evidence type="ECO:0000256" key="2">
    <source>
        <dbReference type="ARBA" id="ARBA00022603"/>
    </source>
</evidence>
<dbReference type="PANTHER" id="PTHR43836">
    <property type="entry name" value="CATECHOL O-METHYLTRANSFERASE 1-RELATED"/>
    <property type="match status" value="1"/>
</dbReference>